<dbReference type="GO" id="GO:0005886">
    <property type="term" value="C:plasma membrane"/>
    <property type="evidence" value="ECO:0007669"/>
    <property type="project" value="UniProtKB-SubCell"/>
</dbReference>
<proteinExistence type="inferred from homology"/>
<dbReference type="PROSITE" id="PS51257">
    <property type="entry name" value="PROKAR_LIPOPROTEIN"/>
    <property type="match status" value="1"/>
</dbReference>
<keyword evidence="2" id="KW-0812">Transmembrane</keyword>
<evidence type="ECO:0000256" key="1">
    <source>
        <dbReference type="ARBA" id="ARBA00007613"/>
    </source>
</evidence>
<gene>
    <name evidence="3" type="ORF">HKX39_09150</name>
</gene>
<dbReference type="Proteomes" id="UP000537862">
    <property type="component" value="Unassembled WGS sequence"/>
</dbReference>
<protein>
    <submittedName>
        <fullName evidence="3">Efflux transporter outer membrane subunit</fullName>
    </submittedName>
</protein>
<sequence length="464" mass="50735">MRKLSVIILSVMLTACAVGPDYKEAPAIEVGEKYKASTQDWVQMSEESLEKEDWWLRFKDDTLNRLMQELNQSNFQIAEALATYEAAMASVRSSRAGLFPSLGTSADYTRSGGDNQSGISNTYKATGSLSWEVDLWGKVRRQLEASKNAAQASEADVANIRLSLQAQLAKAYFSLRMTDEQIALLNRIVASYEKAVQVNQNRYDQGVAARADVVSAMAQLENARAQAINIQSTRQQYESTIAVLLGKAPSQVTIPQEAFVMTIPSIPTVLPASLLWHRADIYSAERAVAKANEEIGIAKAVWFPSLNLGVSGGLSQNTLANWLSAPLNFWSLGPALALTIFDGGARSAAVASSTAQYQGKVAAYRQTVLNALKEVEDNMTLLNTLNRQHSVQQRALAAARESLKITRNQYQAGLVNYLSVTQVENTAYNTEISALQLMNQRLNAAVDLIMAFGGGWQVPTAQIR</sequence>
<reference evidence="3 4" key="1">
    <citation type="submission" date="2020-05" db="EMBL/GenBank/DDBJ databases">
        <authorList>
            <person name="Niu N."/>
        </authorList>
    </citation>
    <scope>NUCLEOTIDE SEQUENCE [LARGE SCALE GENOMIC DNA]</scope>
    <source>
        <strain evidence="3 4">3340-03</strain>
    </source>
</reference>
<keyword evidence="2" id="KW-0472">Membrane</keyword>
<dbReference type="RefSeq" id="WP_171681021.1">
    <property type="nucleotide sequence ID" value="NZ_JABGBN010000008.1"/>
</dbReference>
<organism evidence="3 4">
    <name type="scientific">Pelistega suis</name>
    <dbReference type="NCBI Taxonomy" id="1631957"/>
    <lineage>
        <taxon>Bacteria</taxon>
        <taxon>Pseudomonadati</taxon>
        <taxon>Pseudomonadota</taxon>
        <taxon>Betaproteobacteria</taxon>
        <taxon>Burkholderiales</taxon>
        <taxon>Alcaligenaceae</taxon>
        <taxon>Pelistega</taxon>
    </lineage>
</organism>
<keyword evidence="2" id="KW-0564">Palmitate</keyword>
<evidence type="ECO:0000313" key="4">
    <source>
        <dbReference type="Proteomes" id="UP000537862"/>
    </source>
</evidence>
<comment type="caution">
    <text evidence="3">The sequence shown here is derived from an EMBL/GenBank/DDBJ whole genome shotgun (WGS) entry which is preliminary data.</text>
</comment>
<dbReference type="EMBL" id="JABGBN010000008">
    <property type="protein sequence ID" value="NOL52328.1"/>
    <property type="molecule type" value="Genomic_DNA"/>
</dbReference>
<dbReference type="InterPro" id="IPR003423">
    <property type="entry name" value="OMP_efflux"/>
</dbReference>
<dbReference type="Pfam" id="PF02321">
    <property type="entry name" value="OEP"/>
    <property type="match status" value="2"/>
</dbReference>
<evidence type="ECO:0000256" key="2">
    <source>
        <dbReference type="RuleBase" id="RU362097"/>
    </source>
</evidence>
<evidence type="ECO:0000313" key="3">
    <source>
        <dbReference type="EMBL" id="NOL52328.1"/>
    </source>
</evidence>
<dbReference type="AlphaFoldDB" id="A0A849P9Y7"/>
<dbReference type="Gene3D" id="1.20.1600.10">
    <property type="entry name" value="Outer membrane efflux proteins (OEP)"/>
    <property type="match status" value="1"/>
</dbReference>
<dbReference type="InterPro" id="IPR010131">
    <property type="entry name" value="MdtP/NodT-like"/>
</dbReference>
<dbReference type="PANTHER" id="PTHR30203:SF33">
    <property type="entry name" value="BLR4455 PROTEIN"/>
    <property type="match status" value="1"/>
</dbReference>
<comment type="subcellular location">
    <subcellularLocation>
        <location evidence="2">Cell membrane</location>
        <topology evidence="2">Lipid-anchor</topology>
    </subcellularLocation>
</comment>
<keyword evidence="4" id="KW-1185">Reference proteome</keyword>
<dbReference type="SUPFAM" id="SSF56954">
    <property type="entry name" value="Outer membrane efflux proteins (OEP)"/>
    <property type="match status" value="1"/>
</dbReference>
<dbReference type="Gene3D" id="2.20.200.10">
    <property type="entry name" value="Outer membrane efflux proteins (OEP)"/>
    <property type="match status" value="1"/>
</dbReference>
<dbReference type="NCBIfam" id="TIGR01845">
    <property type="entry name" value="outer_NodT"/>
    <property type="match status" value="1"/>
</dbReference>
<comment type="similarity">
    <text evidence="1 2">Belongs to the outer membrane factor (OMF) (TC 1.B.17) family.</text>
</comment>
<accession>A0A849P9Y7</accession>
<dbReference type="PANTHER" id="PTHR30203">
    <property type="entry name" value="OUTER MEMBRANE CATION EFFLUX PROTEIN"/>
    <property type="match status" value="1"/>
</dbReference>
<name>A0A849P9Y7_9BURK</name>
<keyword evidence="2" id="KW-1134">Transmembrane beta strand</keyword>
<keyword evidence="2" id="KW-0449">Lipoprotein</keyword>
<dbReference type="GO" id="GO:0015562">
    <property type="term" value="F:efflux transmembrane transporter activity"/>
    <property type="evidence" value="ECO:0007669"/>
    <property type="project" value="InterPro"/>
</dbReference>